<reference evidence="1 2" key="1">
    <citation type="submission" date="2022-06" db="EMBL/GenBank/DDBJ databases">
        <title>Mesorhizobium sp. strain RP14 Genome sequencing and assembly.</title>
        <authorList>
            <person name="Kim I."/>
        </authorList>
    </citation>
    <scope>NUCLEOTIDE SEQUENCE [LARGE SCALE GENOMIC DNA]</scope>
    <source>
        <strain evidence="2">RP14(2022)</strain>
    </source>
</reference>
<comment type="caution">
    <text evidence="1">The sequence shown here is derived from an EMBL/GenBank/DDBJ whole genome shotgun (WGS) entry which is preliminary data.</text>
</comment>
<gene>
    <name evidence="1" type="ORF">NGM99_18660</name>
</gene>
<dbReference type="RefSeq" id="WP_252821757.1">
    <property type="nucleotide sequence ID" value="NZ_JAMXQS010000009.1"/>
</dbReference>
<accession>A0ABT1CCA4</accession>
<evidence type="ECO:0000313" key="1">
    <source>
        <dbReference type="EMBL" id="MCO6051811.1"/>
    </source>
</evidence>
<keyword evidence="2" id="KW-1185">Reference proteome</keyword>
<evidence type="ECO:0008006" key="3">
    <source>
        <dbReference type="Google" id="ProtNLM"/>
    </source>
</evidence>
<name>A0ABT1CCA4_9HYPH</name>
<protein>
    <recommendedName>
        <fullName evidence="3">Histidine kinase</fullName>
    </recommendedName>
</protein>
<proteinExistence type="predicted"/>
<dbReference type="Proteomes" id="UP001205906">
    <property type="component" value="Unassembled WGS sequence"/>
</dbReference>
<dbReference type="EMBL" id="JAMXQS010000009">
    <property type="protein sequence ID" value="MCO6051811.1"/>
    <property type="molecule type" value="Genomic_DNA"/>
</dbReference>
<sequence>MLTAAALALSGVGAVVLLHQAWREHRHALDRRAKMLAEAQRLFPAGKVTLGPDGYPDLLVSRMDGGELALSLIADTLVTRRLPQLWLKLTLREAAPRRNFSLGALARSTGAEFYALTHGMPERLAAPSGEMPLILRGDGVPEGAGFEAEIAALFSDPQLKEAAVTPRGVRIVRQVSQGDRGAHLLLRQARFSLDAVPAETILAALRDAERLSRALCDHEAALREAA</sequence>
<evidence type="ECO:0000313" key="2">
    <source>
        <dbReference type="Proteomes" id="UP001205906"/>
    </source>
</evidence>
<organism evidence="1 2">
    <name type="scientific">Mesorhizobium liriopis</name>
    <dbReference type="NCBI Taxonomy" id="2953882"/>
    <lineage>
        <taxon>Bacteria</taxon>
        <taxon>Pseudomonadati</taxon>
        <taxon>Pseudomonadota</taxon>
        <taxon>Alphaproteobacteria</taxon>
        <taxon>Hyphomicrobiales</taxon>
        <taxon>Phyllobacteriaceae</taxon>
        <taxon>Mesorhizobium</taxon>
    </lineage>
</organism>